<evidence type="ECO:0000256" key="4">
    <source>
        <dbReference type="RuleBase" id="RU003719"/>
    </source>
</evidence>
<dbReference type="Pfam" id="PF00389">
    <property type="entry name" value="2-Hacid_dh"/>
    <property type="match status" value="1"/>
</dbReference>
<evidence type="ECO:0000313" key="7">
    <source>
        <dbReference type="EMBL" id="VVE03512.1"/>
    </source>
</evidence>
<evidence type="ECO:0000256" key="2">
    <source>
        <dbReference type="ARBA" id="ARBA00023002"/>
    </source>
</evidence>
<proteinExistence type="inferred from homology"/>
<dbReference type="Proteomes" id="UP000366945">
    <property type="component" value="Unassembled WGS sequence"/>
</dbReference>
<dbReference type="Pfam" id="PF02826">
    <property type="entry name" value="2-Hacid_dh_C"/>
    <property type="match status" value="1"/>
</dbReference>
<dbReference type="GO" id="GO:0051287">
    <property type="term" value="F:NAD binding"/>
    <property type="evidence" value="ECO:0007669"/>
    <property type="project" value="InterPro"/>
</dbReference>
<dbReference type="InterPro" id="IPR036291">
    <property type="entry name" value="NAD(P)-bd_dom_sf"/>
</dbReference>
<feature type="domain" description="D-isomer specific 2-hydroxyacid dehydrogenase catalytic" evidence="5">
    <location>
        <begin position="136"/>
        <end position="440"/>
    </location>
</feature>
<dbReference type="InterPro" id="IPR006139">
    <property type="entry name" value="D-isomer_2_OHA_DH_cat_dom"/>
</dbReference>
<dbReference type="PANTHER" id="PTHR42789:SF1">
    <property type="entry name" value="D-ISOMER SPECIFIC 2-HYDROXYACID DEHYDROGENASE FAMILY PROTEIN (AFU_ORTHOLOGUE AFUA_6G10090)"/>
    <property type="match status" value="1"/>
</dbReference>
<keyword evidence="2 4" id="KW-0560">Oxidoreductase</keyword>
<evidence type="ECO:0000313" key="8">
    <source>
        <dbReference type="Proteomes" id="UP000366945"/>
    </source>
</evidence>
<keyword evidence="3" id="KW-0520">NAD</keyword>
<dbReference type="SUPFAM" id="SSF52283">
    <property type="entry name" value="Formate/glycerate dehydrogenase catalytic domain-like"/>
    <property type="match status" value="1"/>
</dbReference>
<dbReference type="GO" id="GO:0016616">
    <property type="term" value="F:oxidoreductase activity, acting on the CH-OH group of donors, NAD or NADP as acceptor"/>
    <property type="evidence" value="ECO:0007669"/>
    <property type="project" value="InterPro"/>
</dbReference>
<dbReference type="EMBL" id="CABPSK010000002">
    <property type="protein sequence ID" value="VVE03512.1"/>
    <property type="molecule type" value="Genomic_DNA"/>
</dbReference>
<dbReference type="CDD" id="cd12169">
    <property type="entry name" value="PGDH_like_1"/>
    <property type="match status" value="1"/>
</dbReference>
<dbReference type="PANTHER" id="PTHR42789">
    <property type="entry name" value="D-ISOMER SPECIFIC 2-HYDROXYACID DEHYDROGENASE FAMILY PROTEIN (AFU_ORTHOLOGUE AFUA_6G10090)"/>
    <property type="match status" value="1"/>
</dbReference>
<accession>A0A5E4UU58</accession>
<dbReference type="AlphaFoldDB" id="A0A5E4UU58"/>
<dbReference type="SUPFAM" id="SSF51735">
    <property type="entry name" value="NAD(P)-binding Rossmann-fold domains"/>
    <property type="match status" value="1"/>
</dbReference>
<evidence type="ECO:0000259" key="5">
    <source>
        <dbReference type="Pfam" id="PF00389"/>
    </source>
</evidence>
<evidence type="ECO:0000256" key="1">
    <source>
        <dbReference type="ARBA" id="ARBA00005854"/>
    </source>
</evidence>
<keyword evidence="8" id="KW-1185">Reference proteome</keyword>
<evidence type="ECO:0000259" key="6">
    <source>
        <dbReference type="Pfam" id="PF02826"/>
    </source>
</evidence>
<sequence length="454" mass="49448">MRTGKCAAGVSLTGSDLLLRGGFDFLPSCLGGFAMVARTPAILCKTRRQHTTEQNTPVLRRNKAGAGFARFMPEVCQAFAAPIQPRQRPVRPPHQAASDNCYVSASPTSRAPNRLRFAMKIAILDDYQDAVRKLDCFSLLAGHDVKVFNNTVKGVGQLSARIGEAEVLVLIRERTAITAQLIDKLPRLRVISQTGRAGNHIDIDACTARGVAVLEGVGSPIAPAELTWALIMAAQRRIPQYVSSLKHGAWQQSGLKSSSMPPNFGLGQVLRGQTLGLWGYGKIGKLIAGYGKAFGMEVMVWGREGSREAAAADGLRVAGSKEELFTQSDVLSVHLRLNEETRHIIKLEDLQQMKPTALFVNTSRAELVEENGLITALNRGRPGMAAIDVFESEPILQGNPLLRLENCVCTPHIGYVEHESYELYFRVAFQNIVDFLNGDRAHVANPAALLGFGR</sequence>
<dbReference type="InterPro" id="IPR050857">
    <property type="entry name" value="D-2-hydroxyacid_DH"/>
</dbReference>
<name>A0A5E4UU58_9BURK</name>
<comment type="similarity">
    <text evidence="1 4">Belongs to the D-isomer specific 2-hydroxyacid dehydrogenase family.</text>
</comment>
<evidence type="ECO:0000256" key="3">
    <source>
        <dbReference type="ARBA" id="ARBA00023027"/>
    </source>
</evidence>
<dbReference type="InterPro" id="IPR006140">
    <property type="entry name" value="D-isomer_DH_NAD-bd"/>
</dbReference>
<organism evidence="7 8">
    <name type="scientific">Pandoraea pneumonica</name>
    <dbReference type="NCBI Taxonomy" id="2508299"/>
    <lineage>
        <taxon>Bacteria</taxon>
        <taxon>Pseudomonadati</taxon>
        <taxon>Pseudomonadota</taxon>
        <taxon>Betaproteobacteria</taxon>
        <taxon>Burkholderiales</taxon>
        <taxon>Burkholderiaceae</taxon>
        <taxon>Pandoraea</taxon>
    </lineage>
</organism>
<feature type="domain" description="D-isomer specific 2-hydroxyacid dehydrogenase NAD-binding" evidence="6">
    <location>
        <begin position="229"/>
        <end position="414"/>
    </location>
</feature>
<dbReference type="Gene3D" id="3.40.50.720">
    <property type="entry name" value="NAD(P)-binding Rossmann-like Domain"/>
    <property type="match status" value="2"/>
</dbReference>
<protein>
    <submittedName>
        <fullName evidence="7">3-phosphoglycerate dehydrogenase</fullName>
    </submittedName>
</protein>
<gene>
    <name evidence="7" type="ORF">PPN31114_02250</name>
</gene>
<reference evidence="7 8" key="1">
    <citation type="submission" date="2019-08" db="EMBL/GenBank/DDBJ databases">
        <authorList>
            <person name="Peeters C."/>
        </authorList>
    </citation>
    <scope>NUCLEOTIDE SEQUENCE [LARGE SCALE GENOMIC DNA]</scope>
    <source>
        <strain evidence="7 8">LMG 31114</strain>
    </source>
</reference>